<organism evidence="2">
    <name type="scientific">viral metagenome</name>
    <dbReference type="NCBI Taxonomy" id="1070528"/>
    <lineage>
        <taxon>unclassified sequences</taxon>
        <taxon>metagenomes</taxon>
        <taxon>organismal metagenomes</taxon>
    </lineage>
</organism>
<reference evidence="2" key="1">
    <citation type="journal article" date="2020" name="Nature">
        <title>Giant virus diversity and host interactions through global metagenomics.</title>
        <authorList>
            <person name="Schulz F."/>
            <person name="Roux S."/>
            <person name="Paez-Espino D."/>
            <person name="Jungbluth S."/>
            <person name="Walsh D.A."/>
            <person name="Denef V.J."/>
            <person name="McMahon K.D."/>
            <person name="Konstantinidis K.T."/>
            <person name="Eloe-Fadrosh E.A."/>
            <person name="Kyrpides N.C."/>
            <person name="Woyke T."/>
        </authorList>
    </citation>
    <scope>NUCLEOTIDE SEQUENCE</scope>
    <source>
        <strain evidence="2">GVMAG-S-1016704-121</strain>
    </source>
</reference>
<evidence type="ECO:0000313" key="2">
    <source>
        <dbReference type="EMBL" id="QHU33546.1"/>
    </source>
</evidence>
<sequence length="292" mass="33378">MGDHNEINVLKRKVTDMEQEIANFPMITQMFLDEQTELQDENRRLHQRLENANREKIAVVNDIARLTHTTCCNHNIVSLMACGIEVSACEEEYTFCQECVDKHITETLENDDKMMIPFKCGRNCTCDMENDSVYTKMAGGRLATLKQKRQELTYKNSLIMRSTCDTIVQRPCCCNPMAHEFENCMAVFCDTCPAGRNYFCGLCFEYVGGYNDTHSHVTNCKHNTQRPRSFYATTSKQKKICELLWMRYHIRKTIGDSAYAESGLDTADSTLLKNTLSLVGLPICKYGPCDAN</sequence>
<dbReference type="EMBL" id="MN740558">
    <property type="protein sequence ID" value="QHU33546.1"/>
    <property type="molecule type" value="Genomic_DNA"/>
</dbReference>
<protein>
    <recommendedName>
        <fullName evidence="1">C2H2-type domain-containing protein</fullName>
    </recommendedName>
</protein>
<dbReference type="AlphaFoldDB" id="A0A6C0LRP6"/>
<feature type="domain" description="C2H2-type" evidence="1">
    <location>
        <begin position="200"/>
        <end position="222"/>
    </location>
</feature>
<dbReference type="PROSITE" id="PS00028">
    <property type="entry name" value="ZINC_FINGER_C2H2_1"/>
    <property type="match status" value="1"/>
</dbReference>
<accession>A0A6C0LRP6</accession>
<dbReference type="InterPro" id="IPR013087">
    <property type="entry name" value="Znf_C2H2_type"/>
</dbReference>
<evidence type="ECO:0000259" key="1">
    <source>
        <dbReference type="PROSITE" id="PS00028"/>
    </source>
</evidence>
<proteinExistence type="predicted"/>
<name>A0A6C0LRP6_9ZZZZ</name>